<keyword evidence="3" id="KW-1185">Reference proteome</keyword>
<dbReference type="EMBL" id="JABSTU010000974">
    <property type="protein sequence ID" value="KAH7986758.1"/>
    <property type="molecule type" value="Genomic_DNA"/>
</dbReference>
<evidence type="ECO:0000313" key="1">
    <source>
        <dbReference type="EMBL" id="KAH7948624.1"/>
    </source>
</evidence>
<accession>A0A9J6CXS0</accession>
<dbReference type="SUPFAM" id="SSF57850">
    <property type="entry name" value="RING/U-box"/>
    <property type="match status" value="1"/>
</dbReference>
<dbReference type="AlphaFoldDB" id="A0A9J6CXS0"/>
<gene>
    <name evidence="2" type="ORF">HPB51_026608</name>
    <name evidence="1" type="ORF">HPB51_028447</name>
</gene>
<comment type="caution">
    <text evidence="1">The sequence shown here is derived from an EMBL/GenBank/DDBJ whole genome shotgun (WGS) entry which is preliminary data.</text>
</comment>
<name>A0A9J6CXS0_RHIMP</name>
<evidence type="ECO:0000313" key="2">
    <source>
        <dbReference type="EMBL" id="KAH7986758.1"/>
    </source>
</evidence>
<reference evidence="1" key="1">
    <citation type="journal article" date="2020" name="Cell">
        <title>Large-Scale Comparative Analyses of Tick Genomes Elucidate Their Genetic Diversity and Vector Capacities.</title>
        <authorList>
            <consortium name="Tick Genome and Microbiome Consortium (TIGMIC)"/>
            <person name="Jia N."/>
            <person name="Wang J."/>
            <person name="Shi W."/>
            <person name="Du L."/>
            <person name="Sun Y."/>
            <person name="Zhan W."/>
            <person name="Jiang J.F."/>
            <person name="Wang Q."/>
            <person name="Zhang B."/>
            <person name="Ji P."/>
            <person name="Bell-Sakyi L."/>
            <person name="Cui X.M."/>
            <person name="Yuan T.T."/>
            <person name="Jiang B.G."/>
            <person name="Yang W.F."/>
            <person name="Lam T.T."/>
            <person name="Chang Q.C."/>
            <person name="Ding S.J."/>
            <person name="Wang X.J."/>
            <person name="Zhu J.G."/>
            <person name="Ruan X.D."/>
            <person name="Zhao L."/>
            <person name="Wei J.T."/>
            <person name="Ye R.Z."/>
            <person name="Que T.C."/>
            <person name="Du C.H."/>
            <person name="Zhou Y.H."/>
            <person name="Cheng J.X."/>
            <person name="Dai P.F."/>
            <person name="Guo W.B."/>
            <person name="Han X.H."/>
            <person name="Huang E.J."/>
            <person name="Li L.F."/>
            <person name="Wei W."/>
            <person name="Gao Y.C."/>
            <person name="Liu J.Z."/>
            <person name="Shao H.Z."/>
            <person name="Wang X."/>
            <person name="Wang C.C."/>
            <person name="Yang T.C."/>
            <person name="Huo Q.B."/>
            <person name="Li W."/>
            <person name="Chen H.Y."/>
            <person name="Chen S.E."/>
            <person name="Zhou L.G."/>
            <person name="Ni X.B."/>
            <person name="Tian J.H."/>
            <person name="Sheng Y."/>
            <person name="Liu T."/>
            <person name="Pan Y.S."/>
            <person name="Xia L.Y."/>
            <person name="Li J."/>
            <person name="Zhao F."/>
            <person name="Cao W.C."/>
        </authorList>
    </citation>
    <scope>NUCLEOTIDE SEQUENCE</scope>
    <source>
        <strain evidence="1">Rmic-2018</strain>
    </source>
</reference>
<sequence>MAVPYPVGLEGKRYTLFGFSKELDWRPLHFVGFIPLHRICNACGVLPRLCVFLSCRHVLCNTCHDQCVRDDVLHTCPLNDVNFLEEDVGWTDFSLENIFKRNVRIFLCHFPERCVNVEF</sequence>
<reference evidence="1" key="2">
    <citation type="submission" date="2021-09" db="EMBL/GenBank/DDBJ databases">
        <authorList>
            <person name="Jia N."/>
            <person name="Wang J."/>
            <person name="Shi W."/>
            <person name="Du L."/>
            <person name="Sun Y."/>
            <person name="Zhan W."/>
            <person name="Jiang J."/>
            <person name="Wang Q."/>
            <person name="Zhang B."/>
            <person name="Ji P."/>
            <person name="Sakyi L.B."/>
            <person name="Cui X."/>
            <person name="Yuan T."/>
            <person name="Jiang B."/>
            <person name="Yang W."/>
            <person name="Lam T.T.-Y."/>
            <person name="Chang Q."/>
            <person name="Ding S."/>
            <person name="Wang X."/>
            <person name="Zhu J."/>
            <person name="Ruan X."/>
            <person name="Zhao L."/>
            <person name="Wei J."/>
            <person name="Que T."/>
            <person name="Du C."/>
            <person name="Cheng J."/>
            <person name="Dai P."/>
            <person name="Han X."/>
            <person name="Huang E."/>
            <person name="Gao Y."/>
            <person name="Liu J."/>
            <person name="Shao H."/>
            <person name="Ye R."/>
            <person name="Li L."/>
            <person name="Wei W."/>
            <person name="Wang X."/>
            <person name="Wang C."/>
            <person name="Huo Q."/>
            <person name="Li W."/>
            <person name="Guo W."/>
            <person name="Chen H."/>
            <person name="Chen S."/>
            <person name="Zhou L."/>
            <person name="Zhou L."/>
            <person name="Ni X."/>
            <person name="Tian J."/>
            <person name="Zhou Y."/>
            <person name="Sheng Y."/>
            <person name="Liu T."/>
            <person name="Pan Y."/>
            <person name="Xia L."/>
            <person name="Li J."/>
            <person name="Zhao F."/>
            <person name="Cao W."/>
        </authorList>
    </citation>
    <scope>NUCLEOTIDE SEQUENCE</scope>
    <source>
        <strain evidence="1">Rmic-2018</strain>
        <tissue evidence="1">Larvae</tissue>
    </source>
</reference>
<dbReference type="Proteomes" id="UP000821866">
    <property type="component" value="Unassembled WGS sequence"/>
</dbReference>
<protein>
    <submittedName>
        <fullName evidence="1">Uncharacterized protein</fullName>
    </submittedName>
</protein>
<organism evidence="1 3">
    <name type="scientific">Rhipicephalus microplus</name>
    <name type="common">Cattle tick</name>
    <name type="synonym">Boophilus microplus</name>
    <dbReference type="NCBI Taxonomy" id="6941"/>
    <lineage>
        <taxon>Eukaryota</taxon>
        <taxon>Metazoa</taxon>
        <taxon>Ecdysozoa</taxon>
        <taxon>Arthropoda</taxon>
        <taxon>Chelicerata</taxon>
        <taxon>Arachnida</taxon>
        <taxon>Acari</taxon>
        <taxon>Parasitiformes</taxon>
        <taxon>Ixodida</taxon>
        <taxon>Ixodoidea</taxon>
        <taxon>Ixodidae</taxon>
        <taxon>Rhipicephalinae</taxon>
        <taxon>Rhipicephalus</taxon>
        <taxon>Boophilus</taxon>
    </lineage>
</organism>
<evidence type="ECO:0000313" key="3">
    <source>
        <dbReference type="Proteomes" id="UP000821866"/>
    </source>
</evidence>
<proteinExistence type="predicted"/>
<dbReference type="EMBL" id="JABSTU010005179">
    <property type="protein sequence ID" value="KAH7948624.1"/>
    <property type="molecule type" value="Genomic_DNA"/>
</dbReference>